<dbReference type="EMBL" id="CP040916">
    <property type="protein sequence ID" value="QDQ14705.1"/>
    <property type="molecule type" value="Genomic_DNA"/>
</dbReference>
<evidence type="ECO:0000313" key="2">
    <source>
        <dbReference type="Proteomes" id="UP000316806"/>
    </source>
</evidence>
<dbReference type="Proteomes" id="UP000316806">
    <property type="component" value="Chromosome"/>
</dbReference>
<sequence>MTGPVLVCFDAGCRGGAGEAWRECADVLYGSRPYGAAEVPVVAGRLLRRYPGCALVALRVRGGGRVAVPRGAARRSEDAGGGGVGALLAFAAAAYGRLVQEESGGVCGAAGAGGGRRRIRRARRSASGAPADV</sequence>
<evidence type="ECO:0000313" key="1">
    <source>
        <dbReference type="EMBL" id="QDQ14705.1"/>
    </source>
</evidence>
<organism evidence="1 2">
    <name type="scientific">Streptomyces spectabilis</name>
    <dbReference type="NCBI Taxonomy" id="68270"/>
    <lineage>
        <taxon>Bacteria</taxon>
        <taxon>Bacillati</taxon>
        <taxon>Actinomycetota</taxon>
        <taxon>Actinomycetes</taxon>
        <taxon>Kitasatosporales</taxon>
        <taxon>Streptomycetaceae</taxon>
        <taxon>Streptomyces</taxon>
    </lineage>
</organism>
<accession>A0A516RGC1</accession>
<reference evidence="1 2" key="1">
    <citation type="journal article" date="2019" name="J. Ind. Microbiol. Biotechnol.">
        <title>The complete genomic sequence of Streptomyces spectabilis NRRL-2792 and identification of secondary metabolite biosynthetic gene clusters.</title>
        <authorList>
            <person name="Sinha A."/>
            <person name="Phillips-Salemka S."/>
            <person name="Niraula T.A."/>
            <person name="Short K.A."/>
            <person name="Niraula N.P."/>
        </authorList>
    </citation>
    <scope>NUCLEOTIDE SEQUENCE [LARGE SCALE GENOMIC DNA]</scope>
    <source>
        <strain evidence="1 2">NRRL 2792</strain>
    </source>
</reference>
<name>A0A516RGC1_STRST</name>
<proteinExistence type="predicted"/>
<gene>
    <name evidence="1" type="ORF">FH965_32575</name>
</gene>
<protein>
    <submittedName>
        <fullName evidence="1">Uncharacterized protein</fullName>
    </submittedName>
</protein>
<dbReference type="RefSeq" id="WP_144321913.1">
    <property type="nucleotide sequence ID" value="NZ_CP040916.1"/>
</dbReference>
<dbReference type="AlphaFoldDB" id="A0A516RGC1"/>